<dbReference type="SUPFAM" id="SSF53681">
    <property type="entry name" value="Aspartate/glutamate racemase"/>
    <property type="match status" value="2"/>
</dbReference>
<dbReference type="NCBIfam" id="TIGR00035">
    <property type="entry name" value="asp_race"/>
    <property type="match status" value="1"/>
</dbReference>
<dbReference type="Gene3D" id="3.40.50.1860">
    <property type="match status" value="2"/>
</dbReference>
<comment type="similarity">
    <text evidence="1">Belongs to the aspartate/glutamate racemases family.</text>
</comment>
<proteinExistence type="inferred from homology"/>
<evidence type="ECO:0000256" key="2">
    <source>
        <dbReference type="ARBA" id="ARBA00023235"/>
    </source>
</evidence>
<evidence type="ECO:0000313" key="4">
    <source>
        <dbReference type="Proteomes" id="UP000309788"/>
    </source>
</evidence>
<name>A0A5R9KCC1_9BACT</name>
<dbReference type="GO" id="GO:0047661">
    <property type="term" value="F:amino-acid racemase activity"/>
    <property type="evidence" value="ECO:0007669"/>
    <property type="project" value="InterPro"/>
</dbReference>
<keyword evidence="2" id="KW-0413">Isomerase</keyword>
<dbReference type="PANTHER" id="PTHR21198">
    <property type="entry name" value="GLUTAMATE RACEMASE"/>
    <property type="match status" value="1"/>
</dbReference>
<dbReference type="AlphaFoldDB" id="A0A5R9KCC1"/>
<protein>
    <submittedName>
        <fullName evidence="3">Aspartate/glutamate racemase family protein</fullName>
    </submittedName>
</protein>
<dbReference type="Proteomes" id="UP000309788">
    <property type="component" value="Unassembled WGS sequence"/>
</dbReference>
<evidence type="ECO:0000313" key="3">
    <source>
        <dbReference type="EMBL" id="TLU92476.1"/>
    </source>
</evidence>
<dbReference type="PANTHER" id="PTHR21198:SF7">
    <property type="entry name" value="ASPARTATE-GLUTAMATE RACEMASE FAMILY"/>
    <property type="match status" value="1"/>
</dbReference>
<dbReference type="InterPro" id="IPR015942">
    <property type="entry name" value="Asp/Glu/hydantoin_racemase"/>
</dbReference>
<accession>A0A5R9KCC1</accession>
<comment type="caution">
    <text evidence="3">The sequence shown here is derived from an EMBL/GenBank/DDBJ whole genome shotgun (WGS) entry which is preliminary data.</text>
</comment>
<reference evidence="3 4" key="1">
    <citation type="submission" date="2019-05" db="EMBL/GenBank/DDBJ databases">
        <authorList>
            <person name="Qu J.-H."/>
        </authorList>
    </citation>
    <scope>NUCLEOTIDE SEQUENCE [LARGE SCALE GENOMIC DNA]</scope>
    <source>
        <strain evidence="3 4">Z12</strain>
    </source>
</reference>
<dbReference type="OrthoDB" id="9803739at2"/>
<organism evidence="3 4">
    <name type="scientific">Dyadobacter sediminis</name>
    <dbReference type="NCBI Taxonomy" id="1493691"/>
    <lineage>
        <taxon>Bacteria</taxon>
        <taxon>Pseudomonadati</taxon>
        <taxon>Bacteroidota</taxon>
        <taxon>Cytophagia</taxon>
        <taxon>Cytophagales</taxon>
        <taxon>Spirosomataceae</taxon>
        <taxon>Dyadobacter</taxon>
    </lineage>
</organism>
<gene>
    <name evidence="3" type="ORF">FEM55_14860</name>
</gene>
<evidence type="ECO:0000256" key="1">
    <source>
        <dbReference type="ARBA" id="ARBA00007847"/>
    </source>
</evidence>
<keyword evidence="4" id="KW-1185">Reference proteome</keyword>
<dbReference type="EMBL" id="VCEI01000025">
    <property type="protein sequence ID" value="TLU92476.1"/>
    <property type="molecule type" value="Genomic_DNA"/>
</dbReference>
<dbReference type="InterPro" id="IPR001920">
    <property type="entry name" value="Asp/Glu_race"/>
</dbReference>
<dbReference type="Pfam" id="PF01177">
    <property type="entry name" value="Asp_Glu_race"/>
    <property type="match status" value="1"/>
</dbReference>
<sequence>MKTIGLLGGMSWESTATYYKWINEMIRRRLGGLHSAKLLLYSFDFEEIARLQTNGDWQQAAEMLSDAALKLENAGADALMICTNTMHLVYARVADAVKIPVIHIADPTAAAIQQLELKKVGMLATRFTMEQDFYIRRFREQHQIEVIVPGHDDRQLVHDIIYDELCKGIINDSSRHQYIHVIQNLIDSGAGAIVLGCTEIGMLINQTDVAVPVFDTTYLHAQAAVKFCLS</sequence>
<dbReference type="InterPro" id="IPR004380">
    <property type="entry name" value="Asp_race"/>
</dbReference>